<accession>Q5KJH1</accession>
<feature type="region of interest" description="Disordered" evidence="1">
    <location>
        <begin position="21"/>
        <end position="46"/>
    </location>
</feature>
<dbReference type="Proteomes" id="UP000002149">
    <property type="component" value="Chromosome 3"/>
</dbReference>
<dbReference type="OMA" id="EMYRDIE"/>
<feature type="transmembrane region" description="Helical" evidence="2">
    <location>
        <begin position="59"/>
        <end position="84"/>
    </location>
</feature>
<gene>
    <name evidence="3" type="ordered locus">CNC06570</name>
</gene>
<dbReference type="HOGENOM" id="CLU_885711_0_0_1"/>
<keyword evidence="4" id="KW-1185">Reference proteome</keyword>
<evidence type="ECO:0000256" key="1">
    <source>
        <dbReference type="SAM" id="MobiDB-lite"/>
    </source>
</evidence>
<feature type="compositionally biased region" description="Low complexity" evidence="1">
    <location>
        <begin position="26"/>
        <end position="44"/>
    </location>
</feature>
<feature type="compositionally biased region" description="Gly residues" evidence="1">
    <location>
        <begin position="238"/>
        <end position="249"/>
    </location>
</feature>
<dbReference type="VEuPathDB" id="FungiDB:CNC06570"/>
<proteinExistence type="predicted"/>
<accession>Q55WS7</accession>
<dbReference type="GeneID" id="3256384"/>
<evidence type="ECO:0000313" key="3">
    <source>
        <dbReference type="EMBL" id="AAW42604.1"/>
    </source>
</evidence>
<dbReference type="RefSeq" id="XP_024512522.1">
    <property type="nucleotide sequence ID" value="XM_024656891.1"/>
</dbReference>
<protein>
    <submittedName>
        <fullName evidence="3">Uncharacterized protein</fullName>
    </submittedName>
</protein>
<keyword evidence="2" id="KW-0812">Transmembrane</keyword>
<dbReference type="EMBL" id="AE017343">
    <property type="protein sequence ID" value="AAW42604.1"/>
    <property type="molecule type" value="Genomic_DNA"/>
</dbReference>
<organism evidence="3 4">
    <name type="scientific">Cryptococcus deneoformans (strain JEC21 / ATCC MYA-565)</name>
    <name type="common">Cryptococcus neoformans var. neoformans serotype D</name>
    <dbReference type="NCBI Taxonomy" id="214684"/>
    <lineage>
        <taxon>Eukaryota</taxon>
        <taxon>Fungi</taxon>
        <taxon>Dikarya</taxon>
        <taxon>Basidiomycota</taxon>
        <taxon>Agaricomycotina</taxon>
        <taxon>Tremellomycetes</taxon>
        <taxon>Tremellales</taxon>
        <taxon>Cryptococcaceae</taxon>
        <taxon>Cryptococcus</taxon>
        <taxon>Cryptococcus neoformans species complex</taxon>
    </lineage>
</organism>
<reference evidence="3 4" key="1">
    <citation type="journal article" date="2005" name="Science">
        <title>The genome of the basidiomycetous yeast and human pathogen Cryptococcus neoformans.</title>
        <authorList>
            <person name="Loftus B.J."/>
            <person name="Fung E."/>
            <person name="Roncaglia P."/>
            <person name="Rowley D."/>
            <person name="Amedeo P."/>
            <person name="Bruno D."/>
            <person name="Vamathevan J."/>
            <person name="Miranda M."/>
            <person name="Anderson I.J."/>
            <person name="Fraser J.A."/>
            <person name="Allen J.E."/>
            <person name="Bosdet I.E."/>
            <person name="Brent M.R."/>
            <person name="Chiu R."/>
            <person name="Doering T.L."/>
            <person name="Donlin M.J."/>
            <person name="D'Souza C.A."/>
            <person name="Fox D.S."/>
            <person name="Grinberg V."/>
            <person name="Fu J."/>
            <person name="Fukushima M."/>
            <person name="Haas B.J."/>
            <person name="Huang J.C."/>
            <person name="Janbon G."/>
            <person name="Jones S.J."/>
            <person name="Koo H.L."/>
            <person name="Krzywinski M.I."/>
            <person name="Kwon-Chung J.K."/>
            <person name="Lengeler K.B."/>
            <person name="Maiti R."/>
            <person name="Marra M.A."/>
            <person name="Marra R.E."/>
            <person name="Mathewson C.A."/>
            <person name="Mitchell T.G."/>
            <person name="Pertea M."/>
            <person name="Riggs F.R."/>
            <person name="Salzberg S.L."/>
            <person name="Schein J.E."/>
            <person name="Shvartsbeyn A."/>
            <person name="Shin H."/>
            <person name="Shumway M."/>
            <person name="Specht C.A."/>
            <person name="Suh B.B."/>
            <person name="Tenney A."/>
            <person name="Utterback T.R."/>
            <person name="Wickes B.L."/>
            <person name="Wortman J.R."/>
            <person name="Wye N.H."/>
            <person name="Kronstad J.W."/>
            <person name="Lodge J.K."/>
            <person name="Heitman J."/>
            <person name="Davis R.W."/>
            <person name="Fraser C.M."/>
            <person name="Hyman R.W."/>
        </authorList>
    </citation>
    <scope>NUCLEOTIDE SEQUENCE [LARGE SCALE GENOMIC DNA]</scope>
    <source>
        <strain evidence="4">JEC21 / ATCC MYA-565</strain>
    </source>
</reference>
<dbReference type="eggNOG" id="ENOG502SA64">
    <property type="taxonomic scope" value="Eukaryota"/>
</dbReference>
<keyword evidence="2" id="KW-0472">Membrane</keyword>
<keyword evidence="2" id="KW-1133">Transmembrane helix</keyword>
<dbReference type="OrthoDB" id="2564587at2759"/>
<dbReference type="KEGG" id="cne:CNC06570"/>
<sequence length="317" mass="34270">MTVIPLQGTDVNILRRDTGKLSDEYSSSSSSSSSTSSATSSGSTIVGPYVTPGGGSTTIYLIALLITIIVLAGISAALVFRAYYMRRRLSRAMQESVRTGQPLPAHAAAALGIFRPDPYAGARRGGRLGKEVKHVGAMPSMWEGEMYRDIESGWEKDEEEDSLLEKKGKDGSWSGDEWDDIDPLTLVHLTPPAPAPPPELLAIPQFEIPSYFRALFISTRPRPIPPNTTYHSIRGNRGRGVNGTQGEGAVGTEEIPKAEPNWTIPPPGEEMLLGVMIAMPTQGKGEELWETEGMEAGEERDLPNVELGVISAKMGEY</sequence>
<evidence type="ECO:0000256" key="2">
    <source>
        <dbReference type="SAM" id="Phobius"/>
    </source>
</evidence>
<evidence type="ECO:0000313" key="4">
    <source>
        <dbReference type="Proteomes" id="UP000002149"/>
    </source>
</evidence>
<dbReference type="AlphaFoldDB" id="Q5KJH1"/>
<name>Q5KJH1_CRYD1</name>
<dbReference type="InParanoid" id="Q5KJH1"/>
<dbReference type="PaxDb" id="214684-Q5KJH1"/>
<feature type="region of interest" description="Disordered" evidence="1">
    <location>
        <begin position="226"/>
        <end position="251"/>
    </location>
</feature>